<organism evidence="2 3">
    <name type="scientific">Pontiella agarivorans</name>
    <dbReference type="NCBI Taxonomy" id="3038953"/>
    <lineage>
        <taxon>Bacteria</taxon>
        <taxon>Pseudomonadati</taxon>
        <taxon>Kiritimatiellota</taxon>
        <taxon>Kiritimatiellia</taxon>
        <taxon>Kiritimatiellales</taxon>
        <taxon>Pontiellaceae</taxon>
        <taxon>Pontiella</taxon>
    </lineage>
</organism>
<keyword evidence="3" id="KW-1185">Reference proteome</keyword>
<proteinExistence type="predicted"/>
<evidence type="ECO:0000259" key="1">
    <source>
        <dbReference type="Pfam" id="PF00535"/>
    </source>
</evidence>
<accession>A0ABU5MUE0</accession>
<reference evidence="2 3" key="1">
    <citation type="journal article" date="2024" name="Appl. Environ. Microbiol.">
        <title>Pontiella agarivorans sp. nov., a novel marine anaerobic bacterium capable of degrading macroalgal polysaccharides and fixing nitrogen.</title>
        <authorList>
            <person name="Liu N."/>
            <person name="Kivenson V."/>
            <person name="Peng X."/>
            <person name="Cui Z."/>
            <person name="Lankiewicz T.S."/>
            <person name="Gosselin K.M."/>
            <person name="English C.J."/>
            <person name="Blair E.M."/>
            <person name="O'Malley M.A."/>
            <person name="Valentine D.L."/>
        </authorList>
    </citation>
    <scope>NUCLEOTIDE SEQUENCE [LARGE SCALE GENOMIC DNA]</scope>
    <source>
        <strain evidence="2 3">NLcol2</strain>
    </source>
</reference>
<dbReference type="PANTHER" id="PTHR43685:SF2">
    <property type="entry name" value="GLYCOSYLTRANSFERASE 2-LIKE DOMAIN-CONTAINING PROTEIN"/>
    <property type="match status" value="1"/>
</dbReference>
<dbReference type="InterPro" id="IPR050834">
    <property type="entry name" value="Glycosyltransf_2"/>
</dbReference>
<dbReference type="Gene3D" id="3.90.550.10">
    <property type="entry name" value="Spore Coat Polysaccharide Biosynthesis Protein SpsA, Chain A"/>
    <property type="match status" value="1"/>
</dbReference>
<protein>
    <submittedName>
        <fullName evidence="2">Glycosyltransferase family 2 protein</fullName>
        <ecNumber evidence="2">2.4.-.-</ecNumber>
    </submittedName>
</protein>
<dbReference type="EC" id="2.4.-.-" evidence="2"/>
<feature type="domain" description="Glycosyltransferase 2-like" evidence="1">
    <location>
        <begin position="10"/>
        <end position="181"/>
    </location>
</feature>
<dbReference type="InterPro" id="IPR001173">
    <property type="entry name" value="Glyco_trans_2-like"/>
</dbReference>
<dbReference type="PANTHER" id="PTHR43685">
    <property type="entry name" value="GLYCOSYLTRANSFERASE"/>
    <property type="match status" value="1"/>
</dbReference>
<dbReference type="SUPFAM" id="SSF53448">
    <property type="entry name" value="Nucleotide-diphospho-sugar transferases"/>
    <property type="match status" value="1"/>
</dbReference>
<evidence type="ECO:0000313" key="2">
    <source>
        <dbReference type="EMBL" id="MDZ8117748.1"/>
    </source>
</evidence>
<keyword evidence="2" id="KW-0328">Glycosyltransferase</keyword>
<dbReference type="Proteomes" id="UP001290861">
    <property type="component" value="Unassembled WGS sequence"/>
</dbReference>
<dbReference type="EMBL" id="JARVCO010000004">
    <property type="protein sequence ID" value="MDZ8117748.1"/>
    <property type="molecule type" value="Genomic_DNA"/>
</dbReference>
<gene>
    <name evidence="2" type="ORF">P9H32_03850</name>
</gene>
<dbReference type="RefSeq" id="WP_322607551.1">
    <property type="nucleotide sequence ID" value="NZ_JARVCO010000004.1"/>
</dbReference>
<dbReference type="InterPro" id="IPR029044">
    <property type="entry name" value="Nucleotide-diphossugar_trans"/>
</dbReference>
<sequence>MNTGNTAAVSIYVITYMTSEQRYPVLRHTVECALRQDYPEFEVVVSDNCSPVSVHEALKGIDDPRLRICTNGENTGFAGNLNRCVEHCAHDIIKPLCDDDLLHPGFLSATVPLIDDETMVVAGVEKFLVGNDPEGLKKSLPETLPTVRRDAGYGTDIWKLPFSASSIPSATIYSRRLFEELGGYDAKTITADWDLFIEACIHRRVVAVDTTLCYVGVWGGSLTEEMLDKPYFFPQQGLYTKFRVARCKQLLRQDQQFLFRMLRKELRVQGLRCLKNFYKRAYRDGYRDFYRIYRRLKHQRIEAFGARPGGIPEGSQAWSRQV</sequence>
<evidence type="ECO:0000313" key="3">
    <source>
        <dbReference type="Proteomes" id="UP001290861"/>
    </source>
</evidence>
<keyword evidence="2" id="KW-0808">Transferase</keyword>
<dbReference type="Pfam" id="PF00535">
    <property type="entry name" value="Glycos_transf_2"/>
    <property type="match status" value="1"/>
</dbReference>
<name>A0ABU5MUE0_9BACT</name>
<dbReference type="GO" id="GO:0016757">
    <property type="term" value="F:glycosyltransferase activity"/>
    <property type="evidence" value="ECO:0007669"/>
    <property type="project" value="UniProtKB-KW"/>
</dbReference>
<comment type="caution">
    <text evidence="2">The sequence shown here is derived from an EMBL/GenBank/DDBJ whole genome shotgun (WGS) entry which is preliminary data.</text>
</comment>